<dbReference type="EMBL" id="CAJVPU010003048">
    <property type="protein sequence ID" value="CAG8512058.1"/>
    <property type="molecule type" value="Genomic_DNA"/>
</dbReference>
<sequence length="224" mass="25008">MKKLKRLFSPNSTSPATDSDNKGQNHDNSSLPDEINSSKDNPPLSPTTRHNEADEFIQKAIQYHEANELEKATYYFKLAAEKDSPLGLFLYGIALRHGWGCNPNPKLAVRYLQKAAESAVTDLHTSMSANPSFARHELVLAIYELGICFRHGWGVPKNKQTAVYYFEISANLGDPDAQNELGSCLERGEGDMKKAAKYYRMAAAQGAGILGNSWIYKKKYDEDE</sequence>
<comment type="caution">
    <text evidence="1">The sequence shown here is derived from an EMBL/GenBank/DDBJ whole genome shotgun (WGS) entry which is preliminary data.</text>
</comment>
<keyword evidence="2" id="KW-1185">Reference proteome</keyword>
<reference evidence="1" key="1">
    <citation type="submission" date="2021-06" db="EMBL/GenBank/DDBJ databases">
        <authorList>
            <person name="Kallberg Y."/>
            <person name="Tangrot J."/>
            <person name="Rosling A."/>
        </authorList>
    </citation>
    <scope>NUCLEOTIDE SEQUENCE</scope>
    <source>
        <strain evidence="1">IL203A</strain>
    </source>
</reference>
<name>A0ACA9L7U3_9GLOM</name>
<evidence type="ECO:0000313" key="1">
    <source>
        <dbReference type="EMBL" id="CAG8512058.1"/>
    </source>
</evidence>
<organism evidence="1 2">
    <name type="scientific">Dentiscutata heterogama</name>
    <dbReference type="NCBI Taxonomy" id="1316150"/>
    <lineage>
        <taxon>Eukaryota</taxon>
        <taxon>Fungi</taxon>
        <taxon>Fungi incertae sedis</taxon>
        <taxon>Mucoromycota</taxon>
        <taxon>Glomeromycotina</taxon>
        <taxon>Glomeromycetes</taxon>
        <taxon>Diversisporales</taxon>
        <taxon>Gigasporaceae</taxon>
        <taxon>Dentiscutata</taxon>
    </lineage>
</organism>
<gene>
    <name evidence="1" type="ORF">DHETER_LOCUS3506</name>
</gene>
<protein>
    <submittedName>
        <fullName evidence="1">6626_t:CDS:1</fullName>
    </submittedName>
</protein>
<proteinExistence type="predicted"/>
<dbReference type="Proteomes" id="UP000789702">
    <property type="component" value="Unassembled WGS sequence"/>
</dbReference>
<accession>A0ACA9L7U3</accession>
<evidence type="ECO:0000313" key="2">
    <source>
        <dbReference type="Proteomes" id="UP000789702"/>
    </source>
</evidence>